<dbReference type="InterPro" id="IPR039760">
    <property type="entry name" value="MOFRL_protein"/>
</dbReference>
<dbReference type="GO" id="GO:0008887">
    <property type="term" value="F:glycerate kinase activity"/>
    <property type="evidence" value="ECO:0007669"/>
    <property type="project" value="InterPro"/>
</dbReference>
<sequence length="396" mass="42744">MLLEIVDSVLYSLQPDILLKNELKKIDLYPFKRIAIFSIGKAAKQLANAAKNELSRKPAIICLADIGHPLPTQVGIEKTDKLVNEAKKLGKDDLAIVLISGGGSAMFVKPIESVSLEDKINITKKLLLCGANINEINVIRKHLSQVKGGQLARMLYPATVLSFVISDVVGNDLGTIASGPLSPDKSTFFDAINILKKYSIKVPIKINDYLKRGSISKQLETPKPGDIFFNNISIKIIADHIMSANLALKKIKELGLPGDIFATNLSGDCKVTAKQFISANKKRGISIATGETTVAVKGTGYGGRNQEFILSALLDLKPGQALISIGTDGIDGICPEPIAGAVGDADILDKAKRNKIDITKYLKNNDSYNFFKKTNGLIKTGPTDTNVGDLILLYNE</sequence>
<feature type="domain" description="MOFRL-associated" evidence="2">
    <location>
        <begin position="2"/>
        <end position="210"/>
    </location>
</feature>
<dbReference type="PANTHER" id="PTHR12227">
    <property type="entry name" value="GLYCERATE KINASE"/>
    <property type="match status" value="1"/>
</dbReference>
<name>A0A1F7JD45_9BACT</name>
<feature type="domain" description="MOFRL" evidence="1">
    <location>
        <begin position="286"/>
        <end position="389"/>
    </location>
</feature>
<dbReference type="InterPro" id="IPR025286">
    <property type="entry name" value="MOFRL_assoc_dom"/>
</dbReference>
<dbReference type="SUPFAM" id="SSF82544">
    <property type="entry name" value="GckA/TtuD-like"/>
    <property type="match status" value="1"/>
</dbReference>
<organism evidence="3 4">
    <name type="scientific">Candidatus Roizmanbacteria bacterium RIFCSPLOWO2_02_FULL_36_11</name>
    <dbReference type="NCBI Taxonomy" id="1802071"/>
    <lineage>
        <taxon>Bacteria</taxon>
        <taxon>Candidatus Roizmaniibacteriota</taxon>
    </lineage>
</organism>
<comment type="caution">
    <text evidence="3">The sequence shown here is derived from an EMBL/GenBank/DDBJ whole genome shotgun (WGS) entry which is preliminary data.</text>
</comment>
<dbReference type="AlphaFoldDB" id="A0A1F7JD45"/>
<protein>
    <recommendedName>
        <fullName evidence="5">Glycerate kinase</fullName>
    </recommendedName>
</protein>
<evidence type="ECO:0000313" key="3">
    <source>
        <dbReference type="EMBL" id="OGK53539.1"/>
    </source>
</evidence>
<dbReference type="InterPro" id="IPR037035">
    <property type="entry name" value="GK-like_C_sf"/>
</dbReference>
<gene>
    <name evidence="3" type="ORF">A3H78_04685</name>
</gene>
<dbReference type="PANTHER" id="PTHR12227:SF0">
    <property type="entry name" value="GLYCERATE KINASE"/>
    <property type="match status" value="1"/>
</dbReference>
<proteinExistence type="predicted"/>
<dbReference type="InterPro" id="IPR007835">
    <property type="entry name" value="MOFRL"/>
</dbReference>
<evidence type="ECO:0008006" key="5">
    <source>
        <dbReference type="Google" id="ProtNLM"/>
    </source>
</evidence>
<evidence type="ECO:0000259" key="1">
    <source>
        <dbReference type="Pfam" id="PF05161"/>
    </source>
</evidence>
<reference evidence="3 4" key="1">
    <citation type="journal article" date="2016" name="Nat. Commun.">
        <title>Thousands of microbial genomes shed light on interconnected biogeochemical processes in an aquifer system.</title>
        <authorList>
            <person name="Anantharaman K."/>
            <person name="Brown C.T."/>
            <person name="Hug L.A."/>
            <person name="Sharon I."/>
            <person name="Castelle C.J."/>
            <person name="Probst A.J."/>
            <person name="Thomas B.C."/>
            <person name="Singh A."/>
            <person name="Wilkins M.J."/>
            <person name="Karaoz U."/>
            <person name="Brodie E.L."/>
            <person name="Williams K.H."/>
            <person name="Hubbard S.S."/>
            <person name="Banfield J.F."/>
        </authorList>
    </citation>
    <scope>NUCLEOTIDE SEQUENCE [LARGE SCALE GENOMIC DNA]</scope>
</reference>
<dbReference type="Gene3D" id="3.40.50.10180">
    <property type="entry name" value="Glycerate kinase, MOFRL-like N-terminal domain"/>
    <property type="match status" value="1"/>
</dbReference>
<dbReference type="Gene3D" id="3.40.1480.10">
    <property type="entry name" value="MOFRL domain"/>
    <property type="match status" value="1"/>
</dbReference>
<dbReference type="GO" id="GO:0005737">
    <property type="term" value="C:cytoplasm"/>
    <property type="evidence" value="ECO:0007669"/>
    <property type="project" value="TreeGrafter"/>
</dbReference>
<evidence type="ECO:0000313" key="4">
    <source>
        <dbReference type="Proteomes" id="UP000177418"/>
    </source>
</evidence>
<dbReference type="InterPro" id="IPR038614">
    <property type="entry name" value="GK_N_sf"/>
</dbReference>
<evidence type="ECO:0000259" key="2">
    <source>
        <dbReference type="Pfam" id="PF13660"/>
    </source>
</evidence>
<dbReference type="Pfam" id="PF13660">
    <property type="entry name" value="DUF4147"/>
    <property type="match status" value="1"/>
</dbReference>
<accession>A0A1F7JD45</accession>
<dbReference type="Pfam" id="PF05161">
    <property type="entry name" value="MOFRL"/>
    <property type="match status" value="1"/>
</dbReference>
<dbReference type="Proteomes" id="UP000177418">
    <property type="component" value="Unassembled WGS sequence"/>
</dbReference>
<dbReference type="EMBL" id="MGAV01000018">
    <property type="protein sequence ID" value="OGK53539.1"/>
    <property type="molecule type" value="Genomic_DNA"/>
</dbReference>